<evidence type="ECO:0000256" key="2">
    <source>
        <dbReference type="ARBA" id="ARBA00022729"/>
    </source>
</evidence>
<dbReference type="NCBIfam" id="TIGR04183">
    <property type="entry name" value="Por_Secre_tail"/>
    <property type="match status" value="1"/>
</dbReference>
<evidence type="ECO:0000256" key="1">
    <source>
        <dbReference type="ARBA" id="ARBA00022670"/>
    </source>
</evidence>
<evidence type="ECO:0000259" key="4">
    <source>
        <dbReference type="PROSITE" id="PS51829"/>
    </source>
</evidence>
<dbReference type="RefSeq" id="WP_052415893.1">
    <property type="nucleotide sequence ID" value="NZ_BBNU01000003.1"/>
</dbReference>
<dbReference type="Proteomes" id="UP000029643">
    <property type="component" value="Unassembled WGS sequence"/>
</dbReference>
<dbReference type="Pfam" id="PF01483">
    <property type="entry name" value="P_proprotein"/>
    <property type="match status" value="1"/>
</dbReference>
<dbReference type="Pfam" id="PF18962">
    <property type="entry name" value="Por_Secre_tail"/>
    <property type="match status" value="1"/>
</dbReference>
<dbReference type="GO" id="GO:0006508">
    <property type="term" value="P:proteolysis"/>
    <property type="evidence" value="ECO:0007669"/>
    <property type="project" value="UniProtKB-KW"/>
</dbReference>
<dbReference type="STRING" id="221126.SAMN04489722_103230"/>
<proteinExistence type="predicted"/>
<dbReference type="InterPro" id="IPR024079">
    <property type="entry name" value="MetalloPept_cat_dom_sf"/>
</dbReference>
<dbReference type="SUPFAM" id="SSF49785">
    <property type="entry name" value="Galactose-binding domain-like"/>
    <property type="match status" value="1"/>
</dbReference>
<dbReference type="GO" id="GO:0004252">
    <property type="term" value="F:serine-type endopeptidase activity"/>
    <property type="evidence" value="ECO:0007669"/>
    <property type="project" value="InterPro"/>
</dbReference>
<dbReference type="InterPro" id="IPR008979">
    <property type="entry name" value="Galactose-bd-like_sf"/>
</dbReference>
<reference evidence="5 6" key="1">
    <citation type="journal article" date="2014" name="Genome Announc.">
        <title>Draft Genome Sequences of Marine Flavobacterium Algibacter lectus Strains SS8 and NR4.</title>
        <authorList>
            <person name="Takatani N."/>
            <person name="Nakanishi M."/>
            <person name="Meirelles P."/>
            <person name="Mino S."/>
            <person name="Suda W."/>
            <person name="Oshima K."/>
            <person name="Hattori M."/>
            <person name="Ohkuma M."/>
            <person name="Hosokawa M."/>
            <person name="Miyashita K."/>
            <person name="Thompson F.L."/>
            <person name="Niwa A."/>
            <person name="Sawabe T."/>
            <person name="Sawabe T."/>
        </authorList>
    </citation>
    <scope>NUCLEOTIDE SEQUENCE [LARGE SCALE GENOMIC DNA]</scope>
    <source>
        <strain evidence="6">JCM19274</strain>
    </source>
</reference>
<dbReference type="GO" id="GO:0008237">
    <property type="term" value="F:metallopeptidase activity"/>
    <property type="evidence" value="ECO:0007669"/>
    <property type="project" value="InterPro"/>
</dbReference>
<dbReference type="Gene3D" id="2.60.120.260">
    <property type="entry name" value="Galactose-binding domain-like"/>
    <property type="match status" value="1"/>
</dbReference>
<dbReference type="SUPFAM" id="SSF55486">
    <property type="entry name" value="Metalloproteases ('zincins'), catalytic domain"/>
    <property type="match status" value="1"/>
</dbReference>
<gene>
    <name evidence="5" type="ORF">JCM19274_929</name>
</gene>
<keyword evidence="1" id="KW-0645">Protease</keyword>
<evidence type="ECO:0000256" key="3">
    <source>
        <dbReference type="ARBA" id="ARBA00022801"/>
    </source>
</evidence>
<keyword evidence="3" id="KW-0378">Hydrolase</keyword>
<dbReference type="Pfam" id="PF13583">
    <property type="entry name" value="Reprolysin_4"/>
    <property type="match status" value="1"/>
</dbReference>
<dbReference type="PROSITE" id="PS51829">
    <property type="entry name" value="P_HOMO_B"/>
    <property type="match status" value="1"/>
</dbReference>
<keyword evidence="2" id="KW-0732">Signal</keyword>
<dbReference type="Gene3D" id="3.40.390.10">
    <property type="entry name" value="Collagenase (Catalytic Domain)"/>
    <property type="match status" value="1"/>
</dbReference>
<dbReference type="InterPro" id="IPR002884">
    <property type="entry name" value="P_dom"/>
</dbReference>
<feature type="domain" description="P/Homo B" evidence="4">
    <location>
        <begin position="669"/>
        <end position="816"/>
    </location>
</feature>
<dbReference type="EMBL" id="BBNU01000003">
    <property type="protein sequence ID" value="GAL78465.1"/>
    <property type="molecule type" value="Genomic_DNA"/>
</dbReference>
<evidence type="ECO:0000313" key="6">
    <source>
        <dbReference type="Proteomes" id="UP000029643"/>
    </source>
</evidence>
<organism evidence="5 6">
    <name type="scientific">Algibacter lectus</name>
    <dbReference type="NCBI Taxonomy" id="221126"/>
    <lineage>
        <taxon>Bacteria</taxon>
        <taxon>Pseudomonadati</taxon>
        <taxon>Bacteroidota</taxon>
        <taxon>Flavobacteriia</taxon>
        <taxon>Flavobacteriales</taxon>
        <taxon>Flavobacteriaceae</taxon>
        <taxon>Algibacter</taxon>
    </lineage>
</organism>
<comment type="caution">
    <text evidence="5">The sequence shown here is derived from an EMBL/GenBank/DDBJ whole genome shotgun (WGS) entry which is preliminary data.</text>
</comment>
<evidence type="ECO:0000313" key="5">
    <source>
        <dbReference type="EMBL" id="GAL78465.1"/>
    </source>
</evidence>
<dbReference type="AlphaFoldDB" id="A0A090WN15"/>
<accession>A0A090WN15</accession>
<name>A0A090WN15_9FLAO</name>
<protein>
    <recommendedName>
        <fullName evidence="4">P/Homo B domain-containing protein</fullName>
    </recommendedName>
</protein>
<dbReference type="InterPro" id="IPR026444">
    <property type="entry name" value="Secre_tail"/>
</dbReference>
<sequence>MKHLYPKSILFLLVFFFFSNFGNSQNGRDLWGKTAQSKSANSKKLARKSTPKKALEYSLNIEGLKSYLKNAPQRETQTTSDVILSFPVSNGNFEEFKIQEASVLHPDLQAKMPDSRSYIGKSIENPENTIRFSITPQGLHTMLMSAGQSTQYIDPPISYGENNYLVYSKSDLPQLEDHFSCEVISKEIAGKSAGTKATAVALNDGFIRTYRIAIASTIEYSEFHWTAAGLTSSDTEADKKNAVMDAMIVTMTRVNGIYERELSVTMEFVADNMDLIFIDSDSFSNDDAENLIDESQTEIDAIIGNGNYDVGHTFSTGGGGLAQLGSVCVSSRKAKGITGGSSSPLGDAYDIDYVAHELGHQFGAPHTFNSIQNLCADGNRSATSAYETGSGTTIMAYAGLCAPDNIQANSDDYFHINSLQLIWDHINSTNGSCATETASGNTQPEAIVDGTSYTIPQSTPYKLSGSSTDADGIASHTYTWEQYDLGNSGLPYSTNTTGPLVRSYQGTTNSTRYIPNLKDLSYFNGSTTWEKLASVDRDINFKLIVRDNEEYGRIATADMTVTTVAAAGPFVVTSQNTSGISWTQNTTQTITWDVAGTDSNGVNTAKVNILLSTDGGLTYPTTLASSVDNDGSEDITVPNVTAQNCRIMIEADGNIFFAINTEDFAIGYTITKTCTQYSASPNASIPDNATAFEYSTINISPSTTITDINVGVDITHTYKGDLQLGLISPTNQFIDLIKPLFCTTGSLIIQFDDNTTAMDCNNTVSNESYQPLGSLSDFNGEDSSGIWTLAYADLADGDTGVLNSWFIEICETTLVPLSVTSFTLDELKVFPNPNNGEFTLKLAAVSQEVNVEVYDIRGRRIYEQAFDGNGGVNENINLNHVQSGMYILNVTDGFKQATRKIIVK</sequence>